<keyword evidence="5" id="KW-1185">Reference proteome</keyword>
<dbReference type="KEGG" id="aju:106979836"/>
<gene>
    <name evidence="6" type="primary">NDUFAF4</name>
</gene>
<proteinExistence type="inferred from homology"/>
<dbReference type="GO" id="GO:0032981">
    <property type="term" value="P:mitochondrial respiratory chain complex I assembly"/>
    <property type="evidence" value="ECO:0007669"/>
    <property type="project" value="InterPro"/>
</dbReference>
<dbReference type="GO" id="GO:0005739">
    <property type="term" value="C:mitochondrion"/>
    <property type="evidence" value="ECO:0007669"/>
    <property type="project" value="TreeGrafter"/>
</dbReference>
<accession>A0A6J0A0S1</accession>
<reference evidence="6" key="1">
    <citation type="submission" date="2025-08" db="UniProtKB">
        <authorList>
            <consortium name="RefSeq"/>
        </authorList>
    </citation>
    <scope>IDENTIFICATION</scope>
    <source>
        <tissue evidence="6">Blood</tissue>
    </source>
</reference>
<comment type="subunit">
    <text evidence="2">Binds calmodulin. Interacts with NDUFAF3.</text>
</comment>
<evidence type="ECO:0000256" key="3">
    <source>
        <dbReference type="ARBA" id="ARBA00021777"/>
    </source>
</evidence>
<dbReference type="InterPro" id="IPR009622">
    <property type="entry name" value="NDUFAF4"/>
</dbReference>
<dbReference type="GeneID" id="106979836"/>
<feature type="region of interest" description="Disordered" evidence="4">
    <location>
        <begin position="16"/>
        <end position="38"/>
    </location>
</feature>
<dbReference type="PANTHER" id="PTHR13338">
    <property type="entry name" value="UPF0240 PROTEIN"/>
    <property type="match status" value="1"/>
</dbReference>
<dbReference type="AlphaFoldDB" id="A0A6J0A0S1"/>
<dbReference type="RefSeq" id="XP_014933282.1">
    <property type="nucleotide sequence ID" value="XM_015077796.3"/>
</dbReference>
<dbReference type="Proteomes" id="UP001652583">
    <property type="component" value="Chromosome B2"/>
</dbReference>
<evidence type="ECO:0000256" key="2">
    <source>
        <dbReference type="ARBA" id="ARBA00011265"/>
    </source>
</evidence>
<evidence type="ECO:0000256" key="1">
    <source>
        <dbReference type="ARBA" id="ARBA00010698"/>
    </source>
</evidence>
<evidence type="ECO:0000313" key="6">
    <source>
        <dbReference type="RefSeq" id="XP_014933282.1"/>
    </source>
</evidence>
<dbReference type="OrthoDB" id="2434756at2759"/>
<dbReference type="Pfam" id="PF06784">
    <property type="entry name" value="UPF0240"/>
    <property type="match status" value="1"/>
</dbReference>
<dbReference type="PANTHER" id="PTHR13338:SF4">
    <property type="entry name" value="NADH DEHYDROGENASE [UBIQUINONE] 1 ALPHA SUBCOMPLEX ASSEMBLY FACTOR 4"/>
    <property type="match status" value="1"/>
</dbReference>
<protein>
    <recommendedName>
        <fullName evidence="3">NADH dehydrogenase [ubiquinone] 1 alpha subcomplex assembly factor 4</fullName>
    </recommendedName>
</protein>
<dbReference type="CTD" id="29078"/>
<organism evidence="5 6">
    <name type="scientific">Acinonyx jubatus</name>
    <name type="common">Cheetah</name>
    <dbReference type="NCBI Taxonomy" id="32536"/>
    <lineage>
        <taxon>Eukaryota</taxon>
        <taxon>Metazoa</taxon>
        <taxon>Chordata</taxon>
        <taxon>Craniata</taxon>
        <taxon>Vertebrata</taxon>
        <taxon>Euteleostomi</taxon>
        <taxon>Mammalia</taxon>
        <taxon>Eutheria</taxon>
        <taxon>Laurasiatheria</taxon>
        <taxon>Carnivora</taxon>
        <taxon>Feliformia</taxon>
        <taxon>Felidae</taxon>
        <taxon>Felinae</taxon>
        <taxon>Acinonyx</taxon>
    </lineage>
</organism>
<sequence length="175" mass="19994">MGAAVSRAIRNFNLENRAEREISKMKPSPAPRHPSTKSLLREQMSHHPEIKGEVARKDDKLLSFLRDVYVDSKDPVSSVKVTDAGKCQEPKEFRLVKGQDFNMMSIKNIPKGKISIVEALTLLNNHKLYPETWTAEKIAEEYCLEQKDVKSLLKYFVTFEVKIIPPEDKKAIPSK</sequence>
<comment type="similarity">
    <text evidence="1">Belongs to the NDUFAF4 family.</text>
</comment>
<name>A0A6J0A0S1_ACIJB</name>
<evidence type="ECO:0000256" key="4">
    <source>
        <dbReference type="SAM" id="MobiDB-lite"/>
    </source>
</evidence>
<evidence type="ECO:0000313" key="5">
    <source>
        <dbReference type="Proteomes" id="UP001652583"/>
    </source>
</evidence>